<dbReference type="EMBL" id="CP120630">
    <property type="protein sequence ID" value="WEW61203.1"/>
    <property type="molecule type" value="Genomic_DNA"/>
</dbReference>
<evidence type="ECO:0000313" key="2">
    <source>
        <dbReference type="Proteomes" id="UP001219355"/>
    </source>
</evidence>
<name>A0AAF0DML6_9EURO</name>
<accession>A0AAF0DML6</accession>
<dbReference type="AlphaFoldDB" id="A0AAF0DML6"/>
<protein>
    <submittedName>
        <fullName evidence="1">Uncharacterized protein</fullName>
    </submittedName>
</protein>
<keyword evidence="2" id="KW-1185">Reference proteome</keyword>
<proteinExistence type="predicted"/>
<dbReference type="Proteomes" id="UP001219355">
    <property type="component" value="Chromosome 4"/>
</dbReference>
<reference evidence="1" key="1">
    <citation type="submission" date="2023-03" db="EMBL/GenBank/DDBJ databases">
        <title>Emydomyces testavorans Genome Sequence.</title>
        <authorList>
            <person name="Hoyer L."/>
        </authorList>
    </citation>
    <scope>NUCLEOTIDE SEQUENCE</scope>
    <source>
        <strain evidence="1">16-2883</strain>
    </source>
</reference>
<gene>
    <name evidence="1" type="ORF">PRK78_006693</name>
</gene>
<organism evidence="1 2">
    <name type="scientific">Emydomyces testavorans</name>
    <dbReference type="NCBI Taxonomy" id="2070801"/>
    <lineage>
        <taxon>Eukaryota</taxon>
        <taxon>Fungi</taxon>
        <taxon>Dikarya</taxon>
        <taxon>Ascomycota</taxon>
        <taxon>Pezizomycotina</taxon>
        <taxon>Eurotiomycetes</taxon>
        <taxon>Eurotiomycetidae</taxon>
        <taxon>Onygenales</taxon>
        <taxon>Nannizziopsiaceae</taxon>
        <taxon>Emydomyces</taxon>
    </lineage>
</organism>
<sequence length="215" mass="25469">MKFKRLSNSFNRTRAKNGMDASYPQYPPPPPDVLLSNREHYTGLIHKRKYLTPPGQKDNSLYSLYRLYEYIVLDENTELRNEIEYFWRNHAWAVCDIPDPKDKDPARYAVLSCIPHLLVLAFNNNIELGLPRDAPAIMTHEQVEECRRREKRWERAPDWVAKVPPLKETLKIPHKKKVYVEESDYTVLGDMNDPEASEVFREKNILMIRPHIYFI</sequence>
<evidence type="ECO:0000313" key="1">
    <source>
        <dbReference type="EMBL" id="WEW61203.1"/>
    </source>
</evidence>